<dbReference type="Pfam" id="PF20153">
    <property type="entry name" value="DUF6535"/>
    <property type="match status" value="1"/>
</dbReference>
<dbReference type="AlphaFoldDB" id="J4G0M6"/>
<feature type="domain" description="DUF6535" evidence="2">
    <location>
        <begin position="19"/>
        <end position="204"/>
    </location>
</feature>
<gene>
    <name evidence="3" type="ORF">FIBRA_00833</name>
</gene>
<evidence type="ECO:0000313" key="4">
    <source>
        <dbReference type="Proteomes" id="UP000006352"/>
    </source>
</evidence>
<evidence type="ECO:0000256" key="1">
    <source>
        <dbReference type="SAM" id="Phobius"/>
    </source>
</evidence>
<keyword evidence="4" id="KW-1185">Reference proteome</keyword>
<dbReference type="STRING" id="599839.J4G0M6"/>
<evidence type="ECO:0000313" key="3">
    <source>
        <dbReference type="EMBL" id="CCL98828.1"/>
    </source>
</evidence>
<name>J4G0M6_9APHY</name>
<dbReference type="RefSeq" id="XP_012178111.1">
    <property type="nucleotide sequence ID" value="XM_012322721.1"/>
</dbReference>
<keyword evidence="1" id="KW-1133">Transmembrane helix</keyword>
<feature type="transmembrane region" description="Helical" evidence="1">
    <location>
        <begin position="180"/>
        <end position="204"/>
    </location>
</feature>
<dbReference type="HOGENOM" id="CLU_018688_1_1_1"/>
<feature type="transmembrane region" description="Helical" evidence="1">
    <location>
        <begin position="257"/>
        <end position="278"/>
    </location>
</feature>
<dbReference type="Proteomes" id="UP000006352">
    <property type="component" value="Unassembled WGS sequence"/>
</dbReference>
<accession>J4G0M6</accession>
<feature type="transmembrane region" description="Helical" evidence="1">
    <location>
        <begin position="125"/>
        <end position="147"/>
    </location>
</feature>
<protein>
    <recommendedName>
        <fullName evidence="2">DUF6535 domain-containing protein</fullName>
    </recommendedName>
</protein>
<dbReference type="EMBL" id="HE796901">
    <property type="protein sequence ID" value="CCL98828.1"/>
    <property type="molecule type" value="Genomic_DNA"/>
</dbReference>
<dbReference type="GeneID" id="24093739"/>
<organism evidence="3 4">
    <name type="scientific">Fibroporia radiculosa</name>
    <dbReference type="NCBI Taxonomy" id="599839"/>
    <lineage>
        <taxon>Eukaryota</taxon>
        <taxon>Fungi</taxon>
        <taxon>Dikarya</taxon>
        <taxon>Basidiomycota</taxon>
        <taxon>Agaricomycotina</taxon>
        <taxon>Agaricomycetes</taxon>
        <taxon>Polyporales</taxon>
        <taxon>Fibroporiaceae</taxon>
        <taxon>Fibroporia</taxon>
    </lineage>
</organism>
<feature type="transmembrane region" description="Helical" evidence="1">
    <location>
        <begin position="210"/>
        <end position="236"/>
    </location>
</feature>
<reference evidence="3 4" key="1">
    <citation type="journal article" date="2012" name="Appl. Environ. Microbiol.">
        <title>Short-read sequencing for genomic analysis of the brown rot fungus Fibroporia radiculosa.</title>
        <authorList>
            <person name="Tang J.D."/>
            <person name="Perkins A.D."/>
            <person name="Sonstegard T.S."/>
            <person name="Schroeder S.G."/>
            <person name="Burgess S.C."/>
            <person name="Diehl S.V."/>
        </authorList>
    </citation>
    <scope>NUCLEOTIDE SEQUENCE [LARGE SCALE GENOMIC DNA]</scope>
    <source>
        <strain evidence="3 4">TFFH 294</strain>
    </source>
</reference>
<evidence type="ECO:0000259" key="2">
    <source>
        <dbReference type="Pfam" id="PF20153"/>
    </source>
</evidence>
<dbReference type="OrthoDB" id="3185525at2759"/>
<feature type="transmembrane region" description="Helical" evidence="1">
    <location>
        <begin position="44"/>
        <end position="63"/>
    </location>
</feature>
<proteinExistence type="predicted"/>
<dbReference type="InterPro" id="IPR045338">
    <property type="entry name" value="DUF6535"/>
</dbReference>
<dbReference type="InParanoid" id="J4G0M6"/>
<keyword evidence="1" id="KW-0812">Transmembrane</keyword>
<sequence>MAEQAGATADPTDEISKRWADCAEKIWKHEKDIADEQKEEIGNLLLFAGLFSAVLTTFVFPYYQSLQSPPPSDATAQILLLLSVQLDIIAAHTGVQDVVSPVLTTISNSSSTPPTHTSAFVINGLWFSALVFSLGAASISISVAQWLNHYSARPTGSSQQSIRVWNIRHKALLKYRIPQIISVLPVLLQIALTLFLVGLVILIWPFSHVVAAVVLALVVLLLLISIGTALIPAFLSACPFKSAEAWCFYEAWRLFKLIFRSAAGIANSVYIIFLSIHVI</sequence>
<keyword evidence="1" id="KW-0472">Membrane</keyword>